<dbReference type="Pfam" id="PF07690">
    <property type="entry name" value="MFS_1"/>
    <property type="match status" value="1"/>
</dbReference>
<dbReference type="InterPro" id="IPR011701">
    <property type="entry name" value="MFS"/>
</dbReference>
<keyword evidence="3" id="KW-1003">Cell membrane</keyword>
<accession>A0ABS1TG48</accession>
<dbReference type="SUPFAM" id="SSF103473">
    <property type="entry name" value="MFS general substrate transporter"/>
    <property type="match status" value="1"/>
</dbReference>
<proteinExistence type="predicted"/>
<keyword evidence="4 7" id="KW-0812">Transmembrane</keyword>
<dbReference type="InterPro" id="IPR020846">
    <property type="entry name" value="MFS_dom"/>
</dbReference>
<feature type="transmembrane region" description="Helical" evidence="7">
    <location>
        <begin position="59"/>
        <end position="81"/>
    </location>
</feature>
<feature type="transmembrane region" description="Helical" evidence="7">
    <location>
        <begin position="21"/>
        <end position="44"/>
    </location>
</feature>
<dbReference type="RefSeq" id="WP_202749695.1">
    <property type="nucleotide sequence ID" value="NZ_JAESWC010000009.1"/>
</dbReference>
<evidence type="ECO:0000259" key="8">
    <source>
        <dbReference type="PROSITE" id="PS50850"/>
    </source>
</evidence>
<name>A0ABS1TG48_9CLOT</name>
<reference evidence="9 10" key="1">
    <citation type="submission" date="2021-01" db="EMBL/GenBank/DDBJ databases">
        <title>Genome public.</title>
        <authorList>
            <person name="Liu C."/>
            <person name="Sun Q."/>
        </authorList>
    </citation>
    <scope>NUCLEOTIDE SEQUENCE [LARGE SCALE GENOMIC DNA]</scope>
    <source>
        <strain evidence="9 10">YIM B02515</strain>
    </source>
</reference>
<dbReference type="EMBL" id="JAESWC010000009">
    <property type="protein sequence ID" value="MBL4936938.1"/>
    <property type="molecule type" value="Genomic_DNA"/>
</dbReference>
<dbReference type="PANTHER" id="PTHR43266">
    <property type="entry name" value="MACROLIDE-EFFLUX PROTEIN"/>
    <property type="match status" value="1"/>
</dbReference>
<keyword evidence="10" id="KW-1185">Reference proteome</keyword>
<comment type="caution">
    <text evidence="9">The sequence shown here is derived from an EMBL/GenBank/DDBJ whole genome shotgun (WGS) entry which is preliminary data.</text>
</comment>
<gene>
    <name evidence="9" type="ORF">JK636_14385</name>
</gene>
<feature type="domain" description="Major facilitator superfamily (MFS) profile" evidence="8">
    <location>
        <begin position="230"/>
        <end position="421"/>
    </location>
</feature>
<feature type="transmembrane region" description="Helical" evidence="7">
    <location>
        <begin position="268"/>
        <end position="292"/>
    </location>
</feature>
<evidence type="ECO:0000256" key="5">
    <source>
        <dbReference type="ARBA" id="ARBA00022989"/>
    </source>
</evidence>
<evidence type="ECO:0000256" key="3">
    <source>
        <dbReference type="ARBA" id="ARBA00022475"/>
    </source>
</evidence>
<sequence>MAHIKKLKSYGQEYSTIIKNSILMRIIAAGFISSLGSKISYFALLRKVYILSNGKITDLGFLTIMEALPYMLFGAFAGIIIDKLPRKWIMAFSDIMCALVVISLIFVNDLKLIYIITFLKSSVYVFRNPAQSAMEPNLVNQEDVPLLNSFESSVNSITQIIGSALGAAVVGFVGVKNAFIIDSASFIVSAVIIGTIFVKEEHVHNNKMMVKGRYLREFVSGISIMWKDGSLKLMLLIDLFVTFAMAMQAPLIYIFLKETLKLGDRAELIWGILLSSLGVGAIFGSLVIGILVKRYKNRFKLFLNILLFDSVFFTMFILNRVLLLSVAIFAFLGCIGTAHMIILNTVIQNTASDEHRGKVFSTFAMLRSPISIISILIGTTAAEFISARNVLLIVAGIEALIALGVRLTSTYRSFDRNSKGI</sequence>
<dbReference type="Gene3D" id="1.20.1250.20">
    <property type="entry name" value="MFS general substrate transporter like domains"/>
    <property type="match status" value="1"/>
</dbReference>
<evidence type="ECO:0000313" key="10">
    <source>
        <dbReference type="Proteomes" id="UP000632377"/>
    </source>
</evidence>
<keyword evidence="6 7" id="KW-0472">Membrane</keyword>
<feature type="transmembrane region" description="Helical" evidence="7">
    <location>
        <begin position="299"/>
        <end position="318"/>
    </location>
</feature>
<dbReference type="Proteomes" id="UP000632377">
    <property type="component" value="Unassembled WGS sequence"/>
</dbReference>
<dbReference type="CDD" id="cd06173">
    <property type="entry name" value="MFS_MefA_like"/>
    <property type="match status" value="1"/>
</dbReference>
<dbReference type="PRINTS" id="PR01988">
    <property type="entry name" value="EXPORTERBACE"/>
</dbReference>
<dbReference type="PROSITE" id="PS50850">
    <property type="entry name" value="MFS"/>
    <property type="match status" value="1"/>
</dbReference>
<dbReference type="PANTHER" id="PTHR43266:SF7">
    <property type="entry name" value="TRANSPORTER, PUTATIVE-RELATED"/>
    <property type="match status" value="1"/>
</dbReference>
<evidence type="ECO:0000256" key="7">
    <source>
        <dbReference type="SAM" id="Phobius"/>
    </source>
</evidence>
<evidence type="ECO:0000313" key="9">
    <source>
        <dbReference type="EMBL" id="MBL4936938.1"/>
    </source>
</evidence>
<organism evidence="9 10">
    <name type="scientific">Clostridium rhizosphaerae</name>
    <dbReference type="NCBI Taxonomy" id="2803861"/>
    <lineage>
        <taxon>Bacteria</taxon>
        <taxon>Bacillati</taxon>
        <taxon>Bacillota</taxon>
        <taxon>Clostridia</taxon>
        <taxon>Eubacteriales</taxon>
        <taxon>Clostridiaceae</taxon>
        <taxon>Clostridium</taxon>
    </lineage>
</organism>
<feature type="transmembrane region" description="Helical" evidence="7">
    <location>
        <begin position="88"/>
        <end position="107"/>
    </location>
</feature>
<evidence type="ECO:0000256" key="6">
    <source>
        <dbReference type="ARBA" id="ARBA00023136"/>
    </source>
</evidence>
<feature type="transmembrane region" description="Helical" evidence="7">
    <location>
        <begin position="390"/>
        <end position="409"/>
    </location>
</feature>
<feature type="transmembrane region" description="Helical" evidence="7">
    <location>
        <begin position="233"/>
        <end position="256"/>
    </location>
</feature>
<evidence type="ECO:0000256" key="1">
    <source>
        <dbReference type="ARBA" id="ARBA00004651"/>
    </source>
</evidence>
<protein>
    <submittedName>
        <fullName evidence="9">MFS transporter</fullName>
    </submittedName>
</protein>
<evidence type="ECO:0000256" key="2">
    <source>
        <dbReference type="ARBA" id="ARBA00022448"/>
    </source>
</evidence>
<dbReference type="InterPro" id="IPR022324">
    <property type="entry name" value="Bacilysin_exporter_BacE_put"/>
</dbReference>
<keyword evidence="5 7" id="KW-1133">Transmembrane helix</keyword>
<evidence type="ECO:0000256" key="4">
    <source>
        <dbReference type="ARBA" id="ARBA00022692"/>
    </source>
</evidence>
<comment type="subcellular location">
    <subcellularLocation>
        <location evidence="1">Cell membrane</location>
        <topology evidence="1">Multi-pass membrane protein</topology>
    </subcellularLocation>
</comment>
<feature type="transmembrane region" description="Helical" evidence="7">
    <location>
        <begin position="359"/>
        <end position="378"/>
    </location>
</feature>
<feature type="transmembrane region" description="Helical" evidence="7">
    <location>
        <begin position="178"/>
        <end position="198"/>
    </location>
</feature>
<keyword evidence="2" id="KW-0813">Transport</keyword>
<dbReference type="InterPro" id="IPR036259">
    <property type="entry name" value="MFS_trans_sf"/>
</dbReference>
<feature type="transmembrane region" description="Helical" evidence="7">
    <location>
        <begin position="324"/>
        <end position="347"/>
    </location>
</feature>